<dbReference type="Proteomes" id="UP000000374">
    <property type="component" value="Chromosome"/>
</dbReference>
<dbReference type="STRING" id="391735.Veis_3305"/>
<dbReference type="GeneID" id="76461750"/>
<dbReference type="OrthoDB" id="9178195at2"/>
<dbReference type="PANTHER" id="PTHR43848:SF2">
    <property type="entry name" value="PUTRESCINE TRANSPORT SYSTEM PERMEASE PROTEIN POTI"/>
    <property type="match status" value="1"/>
</dbReference>
<dbReference type="PROSITE" id="PS50928">
    <property type="entry name" value="ABC_TM1"/>
    <property type="match status" value="1"/>
</dbReference>
<dbReference type="PANTHER" id="PTHR43848">
    <property type="entry name" value="PUTRESCINE TRANSPORT SYSTEM PERMEASE PROTEIN POTI"/>
    <property type="match status" value="1"/>
</dbReference>
<dbReference type="Gene3D" id="1.10.3720.10">
    <property type="entry name" value="MetI-like"/>
    <property type="match status" value="1"/>
</dbReference>
<keyword evidence="4" id="KW-1003">Cell membrane</keyword>
<gene>
    <name evidence="10" type="ordered locus">Veis_3305</name>
</gene>
<keyword evidence="6" id="KW-1133">Transmembrane helix</keyword>
<proteinExistence type="inferred from homology"/>
<dbReference type="AlphaFoldDB" id="A1WN28"/>
<keyword evidence="5" id="KW-0812">Transmembrane</keyword>
<dbReference type="GO" id="GO:0055085">
    <property type="term" value="P:transmembrane transport"/>
    <property type="evidence" value="ECO:0007669"/>
    <property type="project" value="InterPro"/>
</dbReference>
<dbReference type="CDD" id="cd06261">
    <property type="entry name" value="TM_PBP2"/>
    <property type="match status" value="1"/>
</dbReference>
<evidence type="ECO:0000256" key="4">
    <source>
        <dbReference type="ARBA" id="ARBA00022475"/>
    </source>
</evidence>
<dbReference type="HOGENOM" id="CLU_016047_3_0_4"/>
<evidence type="ECO:0000256" key="3">
    <source>
        <dbReference type="ARBA" id="ARBA00022448"/>
    </source>
</evidence>
<name>A1WN28_VEREI</name>
<protein>
    <submittedName>
        <fullName evidence="10">Binding-protein-dependent transport systems inner membrane component</fullName>
    </submittedName>
</protein>
<dbReference type="SUPFAM" id="SSF161098">
    <property type="entry name" value="MetI-like"/>
    <property type="match status" value="1"/>
</dbReference>
<dbReference type="InterPro" id="IPR000515">
    <property type="entry name" value="MetI-like"/>
</dbReference>
<reference evidence="11" key="1">
    <citation type="submission" date="2006-12" db="EMBL/GenBank/DDBJ databases">
        <title>Complete sequence of chromosome 1 of Verminephrobacter eiseniae EF01-2.</title>
        <authorList>
            <person name="Copeland A."/>
            <person name="Lucas S."/>
            <person name="Lapidus A."/>
            <person name="Barry K."/>
            <person name="Detter J.C."/>
            <person name="Glavina del Rio T."/>
            <person name="Dalin E."/>
            <person name="Tice H."/>
            <person name="Pitluck S."/>
            <person name="Chertkov O."/>
            <person name="Brettin T."/>
            <person name="Bruce D."/>
            <person name="Han C."/>
            <person name="Tapia R."/>
            <person name="Gilna P."/>
            <person name="Schmutz J."/>
            <person name="Larimer F."/>
            <person name="Land M."/>
            <person name="Hauser L."/>
            <person name="Kyrpides N."/>
            <person name="Kim E."/>
            <person name="Stahl D."/>
            <person name="Richardson P."/>
        </authorList>
    </citation>
    <scope>NUCLEOTIDE SEQUENCE [LARGE SCALE GENOMIC DNA]</scope>
    <source>
        <strain evidence="11">EF01-2</strain>
    </source>
</reference>
<dbReference type="GO" id="GO:0005886">
    <property type="term" value="C:plasma membrane"/>
    <property type="evidence" value="ECO:0007669"/>
    <property type="project" value="UniProtKB-SubCell"/>
</dbReference>
<dbReference type="KEGG" id="vei:Veis_3305"/>
<dbReference type="EMBL" id="CP000542">
    <property type="protein sequence ID" value="ABM59035.1"/>
    <property type="molecule type" value="Genomic_DNA"/>
</dbReference>
<keyword evidence="3 8" id="KW-0813">Transport</keyword>
<evidence type="ECO:0000256" key="2">
    <source>
        <dbReference type="ARBA" id="ARBA00007069"/>
    </source>
</evidence>
<organism evidence="10 11">
    <name type="scientific">Verminephrobacter eiseniae (strain EF01-2)</name>
    <dbReference type="NCBI Taxonomy" id="391735"/>
    <lineage>
        <taxon>Bacteria</taxon>
        <taxon>Pseudomonadati</taxon>
        <taxon>Pseudomonadota</taxon>
        <taxon>Betaproteobacteria</taxon>
        <taxon>Burkholderiales</taxon>
        <taxon>Comamonadaceae</taxon>
        <taxon>Verminephrobacter</taxon>
    </lineage>
</organism>
<dbReference type="InterPro" id="IPR051789">
    <property type="entry name" value="Bact_Polyamine_Transport"/>
</dbReference>
<dbReference type="Pfam" id="PF00528">
    <property type="entry name" value="BPD_transp_1"/>
    <property type="match status" value="1"/>
</dbReference>
<keyword evidence="7" id="KW-0472">Membrane</keyword>
<dbReference type="eggNOG" id="COG1177">
    <property type="taxonomic scope" value="Bacteria"/>
</dbReference>
<evidence type="ECO:0000256" key="1">
    <source>
        <dbReference type="ARBA" id="ARBA00004651"/>
    </source>
</evidence>
<evidence type="ECO:0000256" key="7">
    <source>
        <dbReference type="ARBA" id="ARBA00023136"/>
    </source>
</evidence>
<dbReference type="InterPro" id="IPR035906">
    <property type="entry name" value="MetI-like_sf"/>
</dbReference>
<dbReference type="RefSeq" id="WP_011811027.1">
    <property type="nucleotide sequence ID" value="NC_008786.1"/>
</dbReference>
<feature type="domain" description="ABC transmembrane type-1" evidence="9">
    <location>
        <begin position="70"/>
        <end position="258"/>
    </location>
</feature>
<evidence type="ECO:0000256" key="6">
    <source>
        <dbReference type="ARBA" id="ARBA00022989"/>
    </source>
</evidence>
<evidence type="ECO:0000256" key="5">
    <source>
        <dbReference type="ARBA" id="ARBA00022692"/>
    </source>
</evidence>
<accession>A1WN28</accession>
<evidence type="ECO:0000313" key="11">
    <source>
        <dbReference type="Proteomes" id="UP000000374"/>
    </source>
</evidence>
<sequence>MRSERTHDNRAPAWLKVVVFAVLAFMQFPILMIAIYSFNIEDSAYTFPPPGYTLKWFGRILDRPDVMESIFLSLLTATLASVLAIGLGSLAALAVHRPRFRGHDALNIMFNLPIALPGIITGIALLSSLRLLKLEPGVLTIIIGHTTFCVVIVYNNVIARLRRLPASLVEASMDLGADGFTTFRRITLPGISTAVLAGGILAFALSFDEIIVTTFTAGAQRTLPLWLLNQLSKPREMPITNVVALIVIAVTTLPIIGAYRLTMGTHSTEGASK</sequence>
<evidence type="ECO:0000313" key="10">
    <source>
        <dbReference type="EMBL" id="ABM59035.1"/>
    </source>
</evidence>
<comment type="similarity">
    <text evidence="2">Belongs to the binding-protein-dependent transport system permease family. CysTW subfamily.</text>
</comment>
<evidence type="ECO:0000259" key="9">
    <source>
        <dbReference type="PROSITE" id="PS50928"/>
    </source>
</evidence>
<comment type="subcellular location">
    <subcellularLocation>
        <location evidence="1 8">Cell membrane</location>
        <topology evidence="1 8">Multi-pass membrane protein</topology>
    </subcellularLocation>
</comment>
<evidence type="ECO:0000256" key="8">
    <source>
        <dbReference type="RuleBase" id="RU363032"/>
    </source>
</evidence>
<keyword evidence="11" id="KW-1185">Reference proteome</keyword>